<dbReference type="InterPro" id="IPR015797">
    <property type="entry name" value="NUDIX_hydrolase-like_dom_sf"/>
</dbReference>
<proteinExistence type="predicted"/>
<organism evidence="2 3">
    <name type="scientific">Candidatus Doudnabacteria bacterium RIFCSPLOWO2_01_FULL_44_21</name>
    <dbReference type="NCBI Taxonomy" id="1817841"/>
    <lineage>
        <taxon>Bacteria</taxon>
        <taxon>Candidatus Doudnaibacteriota</taxon>
    </lineage>
</organism>
<gene>
    <name evidence="2" type="ORF">A3B10_03705</name>
</gene>
<evidence type="ECO:0000259" key="1">
    <source>
        <dbReference type="PROSITE" id="PS51462"/>
    </source>
</evidence>
<dbReference type="AlphaFoldDB" id="A0A1F5PYE3"/>
<dbReference type="InterPro" id="IPR000086">
    <property type="entry name" value="NUDIX_hydrolase_dom"/>
</dbReference>
<protein>
    <recommendedName>
        <fullName evidence="1">Nudix hydrolase domain-containing protein</fullName>
    </recommendedName>
</protein>
<dbReference type="PROSITE" id="PS51462">
    <property type="entry name" value="NUDIX"/>
    <property type="match status" value="1"/>
</dbReference>
<dbReference type="EMBL" id="MFFB01000007">
    <property type="protein sequence ID" value="OGE94867.1"/>
    <property type="molecule type" value="Genomic_DNA"/>
</dbReference>
<dbReference type="Proteomes" id="UP000177281">
    <property type="component" value="Unassembled WGS sequence"/>
</dbReference>
<sequence length="139" mass="16193">MEKRRNSILIPYYFRDGNLHVFLQRRSHEAPRNPNILGGFGGGLEGDENNEKTLLRELREELEYTPKKYSLLGVFETDHSISNYYIEKVSEDFENNIKIHEGTGGEWHRAQDVIERDDISPNTRRVITTMILDTNGKVK</sequence>
<dbReference type="Gene3D" id="3.90.79.10">
    <property type="entry name" value="Nucleoside Triphosphate Pyrophosphohydrolase"/>
    <property type="match status" value="1"/>
</dbReference>
<evidence type="ECO:0000313" key="3">
    <source>
        <dbReference type="Proteomes" id="UP000177281"/>
    </source>
</evidence>
<evidence type="ECO:0000313" key="2">
    <source>
        <dbReference type="EMBL" id="OGE94867.1"/>
    </source>
</evidence>
<accession>A0A1F5PYE3</accession>
<dbReference type="STRING" id="1817841.A3B10_03705"/>
<name>A0A1F5PYE3_9BACT</name>
<comment type="caution">
    <text evidence="2">The sequence shown here is derived from an EMBL/GenBank/DDBJ whole genome shotgun (WGS) entry which is preliminary data.</text>
</comment>
<feature type="domain" description="Nudix hydrolase" evidence="1">
    <location>
        <begin position="3"/>
        <end position="132"/>
    </location>
</feature>
<dbReference type="Pfam" id="PF00293">
    <property type="entry name" value="NUDIX"/>
    <property type="match status" value="1"/>
</dbReference>
<reference evidence="2 3" key="1">
    <citation type="journal article" date="2016" name="Nat. Commun.">
        <title>Thousands of microbial genomes shed light on interconnected biogeochemical processes in an aquifer system.</title>
        <authorList>
            <person name="Anantharaman K."/>
            <person name="Brown C.T."/>
            <person name="Hug L.A."/>
            <person name="Sharon I."/>
            <person name="Castelle C.J."/>
            <person name="Probst A.J."/>
            <person name="Thomas B.C."/>
            <person name="Singh A."/>
            <person name="Wilkins M.J."/>
            <person name="Karaoz U."/>
            <person name="Brodie E.L."/>
            <person name="Williams K.H."/>
            <person name="Hubbard S.S."/>
            <person name="Banfield J.F."/>
        </authorList>
    </citation>
    <scope>NUCLEOTIDE SEQUENCE [LARGE SCALE GENOMIC DNA]</scope>
</reference>
<dbReference type="SUPFAM" id="SSF55811">
    <property type="entry name" value="Nudix"/>
    <property type="match status" value="1"/>
</dbReference>